<dbReference type="InterPro" id="IPR017907">
    <property type="entry name" value="Znf_RING_CS"/>
</dbReference>
<dbReference type="PANTHER" id="PTHR12983:SF9">
    <property type="entry name" value="E3 UBIQUITIN-PROTEIN LIGASE RNF10"/>
    <property type="match status" value="1"/>
</dbReference>
<dbReference type="Gene3D" id="3.30.40.10">
    <property type="entry name" value="Zinc/RING finger domain, C3HC4 (zinc finger)"/>
    <property type="match status" value="1"/>
</dbReference>
<evidence type="ECO:0000256" key="6">
    <source>
        <dbReference type="PROSITE-ProRule" id="PRU00175"/>
    </source>
</evidence>
<feature type="region of interest" description="Disordered" evidence="7">
    <location>
        <begin position="1"/>
        <end position="28"/>
    </location>
</feature>
<keyword evidence="10" id="KW-1185">Reference proteome</keyword>
<evidence type="ECO:0000256" key="5">
    <source>
        <dbReference type="ARBA" id="ARBA00022833"/>
    </source>
</evidence>
<dbReference type="EC" id="1.3.1.71" evidence="9"/>
<dbReference type="GO" id="GO:0008270">
    <property type="term" value="F:zinc ion binding"/>
    <property type="evidence" value="ECO:0007669"/>
    <property type="project" value="UniProtKB-KW"/>
</dbReference>
<dbReference type="SUPFAM" id="SSF57850">
    <property type="entry name" value="RING/U-box"/>
    <property type="match status" value="1"/>
</dbReference>
<dbReference type="CDD" id="cd16536">
    <property type="entry name" value="RING-HC_RNF10"/>
    <property type="match status" value="1"/>
</dbReference>
<dbReference type="InterPro" id="IPR018957">
    <property type="entry name" value="Znf_C3HC4_RING-type"/>
</dbReference>
<keyword evidence="2" id="KW-0963">Cytoplasm</keyword>
<dbReference type="InterPro" id="IPR013083">
    <property type="entry name" value="Znf_RING/FYVE/PHD"/>
</dbReference>
<evidence type="ECO:0000313" key="9">
    <source>
        <dbReference type="EMBL" id="WFC95360.1"/>
    </source>
</evidence>
<dbReference type="InterPro" id="IPR039739">
    <property type="entry name" value="MAG2/RNF10"/>
</dbReference>
<dbReference type="GO" id="GO:0000246">
    <property type="term" value="F:Delta24(24-1) sterol reductase activity"/>
    <property type="evidence" value="ECO:0007669"/>
    <property type="project" value="UniProtKB-EC"/>
</dbReference>
<dbReference type="Proteomes" id="UP001216638">
    <property type="component" value="Chromosome 2"/>
</dbReference>
<dbReference type="PROSITE" id="PS50089">
    <property type="entry name" value="ZF_RING_2"/>
    <property type="match status" value="1"/>
</dbReference>
<dbReference type="PROSITE" id="PS00518">
    <property type="entry name" value="ZF_RING_1"/>
    <property type="match status" value="1"/>
</dbReference>
<sequence length="605" mass="66577">MAGTDRRDAHTTPRDAAHGGRQGSKKRAQSLNHLLAFTLPPRAPAPGGPRRARRHDHRPFNRERYVNAQYRFVMKPTYDCTAQIADADAPLPWADIEQVLVCATSDLPNAHSDTNCPICLSAPSAPRMTRCGHVFCYACILHYLIVAEDGPRPRGVLSHRHSKRCPICWDEVHARDLKAVHWIDARRTAQTFTASYLAAQSAEDDQAAPGAPELTLRLIERPHGTAFALPRSATWPAAARPEGIYSFQPDALVFSRVVLATPELLLASLERDIAEIDDEVVALRAYAPDELSVEFLRVAREKLGEQMAQVRVQLEAPPLRRVQAARNAVEHAAQSVHAGPAQADAYYFYQAASGQNVFLHPLDVKVLLAHFGAYARFPDTLRIVIQHAEEGTMDEQLRRKCKYIAHLPMSSDVTFLEVDWPQTAARFAATQGEIHYAPFEAMLRQRRQRHHEKQHREERARAKAEKQAAAPVASHGPHIDEWAGAAAAMSFRESAMVGAEMYFPRHPGADVEDDAALGVPLPSVPQRPAASTHKTVWGTPAAPRAGGDALGADAQHFDDAWSALEQAHGSQHDAATDSAQQRVPNAKGQKRKPKLILTGGGRGRG</sequence>
<evidence type="ECO:0000256" key="1">
    <source>
        <dbReference type="ARBA" id="ARBA00004496"/>
    </source>
</evidence>
<evidence type="ECO:0000256" key="4">
    <source>
        <dbReference type="ARBA" id="ARBA00022771"/>
    </source>
</evidence>
<comment type="subcellular location">
    <subcellularLocation>
        <location evidence="1">Cytoplasm</location>
    </subcellularLocation>
</comment>
<keyword evidence="5" id="KW-0862">Zinc</keyword>
<proteinExistence type="predicted"/>
<evidence type="ECO:0000256" key="3">
    <source>
        <dbReference type="ARBA" id="ARBA00022723"/>
    </source>
</evidence>
<dbReference type="EMBL" id="CP119952">
    <property type="protein sequence ID" value="WFC95360.1"/>
    <property type="molecule type" value="Genomic_DNA"/>
</dbReference>
<dbReference type="GO" id="GO:0045944">
    <property type="term" value="P:positive regulation of transcription by RNA polymerase II"/>
    <property type="evidence" value="ECO:0007669"/>
    <property type="project" value="TreeGrafter"/>
</dbReference>
<evidence type="ECO:0000259" key="8">
    <source>
        <dbReference type="PROSITE" id="PS50089"/>
    </source>
</evidence>
<dbReference type="GO" id="GO:0005737">
    <property type="term" value="C:cytoplasm"/>
    <property type="evidence" value="ECO:0007669"/>
    <property type="project" value="UniProtKB-SubCell"/>
</dbReference>
<dbReference type="InterPro" id="IPR001841">
    <property type="entry name" value="Znf_RING"/>
</dbReference>
<dbReference type="GO" id="GO:0000976">
    <property type="term" value="F:transcription cis-regulatory region binding"/>
    <property type="evidence" value="ECO:0007669"/>
    <property type="project" value="TreeGrafter"/>
</dbReference>
<dbReference type="Pfam" id="PF00097">
    <property type="entry name" value="zf-C3HC4"/>
    <property type="match status" value="1"/>
</dbReference>
<protein>
    <submittedName>
        <fullName evidence="9">Delta(24(24(1)))-sterol reductase</fullName>
        <ecNumber evidence="9">1.3.1.71</ecNumber>
    </submittedName>
</protein>
<feature type="domain" description="RING-type" evidence="8">
    <location>
        <begin position="116"/>
        <end position="168"/>
    </location>
</feature>
<dbReference type="AlphaFoldDB" id="A0AAF0DSG9"/>
<name>A0AAF0DSG9_9BASI</name>
<keyword evidence="9" id="KW-0560">Oxidoreductase</keyword>
<gene>
    <name evidence="9" type="ORF">MBRA1_002008</name>
</gene>
<dbReference type="PANTHER" id="PTHR12983">
    <property type="entry name" value="RING FINGER 10 FAMILY MEMBER"/>
    <property type="match status" value="1"/>
</dbReference>
<evidence type="ECO:0000256" key="7">
    <source>
        <dbReference type="SAM" id="MobiDB-lite"/>
    </source>
</evidence>
<feature type="region of interest" description="Disordered" evidence="7">
    <location>
        <begin position="524"/>
        <end position="545"/>
    </location>
</feature>
<keyword evidence="3" id="KW-0479">Metal-binding</keyword>
<feature type="region of interest" description="Disordered" evidence="7">
    <location>
        <begin position="565"/>
        <end position="605"/>
    </location>
</feature>
<keyword evidence="4 6" id="KW-0863">Zinc-finger</keyword>
<organism evidence="9 10">
    <name type="scientific">Malassezia brasiliensis</name>
    <dbReference type="NCBI Taxonomy" id="1821822"/>
    <lineage>
        <taxon>Eukaryota</taxon>
        <taxon>Fungi</taxon>
        <taxon>Dikarya</taxon>
        <taxon>Basidiomycota</taxon>
        <taxon>Ustilaginomycotina</taxon>
        <taxon>Malasseziomycetes</taxon>
        <taxon>Malasseziales</taxon>
        <taxon>Malasseziaceae</taxon>
        <taxon>Malassezia</taxon>
    </lineage>
</organism>
<dbReference type="SMART" id="SM00184">
    <property type="entry name" value="RING"/>
    <property type="match status" value="1"/>
</dbReference>
<evidence type="ECO:0000313" key="10">
    <source>
        <dbReference type="Proteomes" id="UP001216638"/>
    </source>
</evidence>
<evidence type="ECO:0000256" key="2">
    <source>
        <dbReference type="ARBA" id="ARBA00022490"/>
    </source>
</evidence>
<reference evidence="9" key="1">
    <citation type="submission" date="2023-03" db="EMBL/GenBank/DDBJ databases">
        <title>Mating type loci evolution in Malassezia.</title>
        <authorList>
            <person name="Coelho M.A."/>
        </authorList>
    </citation>
    <scope>NUCLEOTIDE SEQUENCE</scope>
    <source>
        <strain evidence="9">CBS 14135</strain>
    </source>
</reference>
<accession>A0AAF0DSG9</accession>
<feature type="compositionally biased region" description="Basic and acidic residues" evidence="7">
    <location>
        <begin position="1"/>
        <end position="18"/>
    </location>
</feature>